<evidence type="ECO:0000256" key="3">
    <source>
        <dbReference type="ARBA" id="ARBA00022692"/>
    </source>
</evidence>
<comment type="subcellular location">
    <subcellularLocation>
        <location evidence="10">Cell membrane</location>
    </subcellularLocation>
    <subcellularLocation>
        <location evidence="1">Membrane</location>
    </subcellularLocation>
</comment>
<dbReference type="AlphaFoldDB" id="B8EJF7"/>
<feature type="domain" description="Hemerythrin-like" evidence="12">
    <location>
        <begin position="627"/>
        <end position="757"/>
    </location>
</feature>
<dbReference type="Proteomes" id="UP000002257">
    <property type="component" value="Chromosome"/>
</dbReference>
<dbReference type="PANTHER" id="PTHR48085">
    <property type="entry name" value="CADMIUM/ZINC-TRANSPORTING ATPASE HMA2-RELATED"/>
    <property type="match status" value="1"/>
</dbReference>
<dbReference type="InterPro" id="IPR027256">
    <property type="entry name" value="P-typ_ATPase_IB"/>
</dbReference>
<keyword evidence="10" id="KW-1003">Cell membrane</keyword>
<name>B8EJF7_METSB</name>
<gene>
    <name evidence="13" type="ordered locus">Msil_3767</name>
</gene>
<evidence type="ECO:0000256" key="8">
    <source>
        <dbReference type="ARBA" id="ARBA00039097"/>
    </source>
</evidence>
<keyword evidence="5" id="KW-1278">Translocase</keyword>
<evidence type="ECO:0000256" key="4">
    <source>
        <dbReference type="ARBA" id="ARBA00022723"/>
    </source>
</evidence>
<dbReference type="SFLD" id="SFLDG00002">
    <property type="entry name" value="C1.7:_P-type_atpase_like"/>
    <property type="match status" value="1"/>
</dbReference>
<proteinExistence type="inferred from homology"/>
<dbReference type="Gene3D" id="2.70.150.10">
    <property type="entry name" value="Calcium-transporting ATPase, cytoplasmic transduction domain A"/>
    <property type="match status" value="1"/>
</dbReference>
<evidence type="ECO:0000256" key="10">
    <source>
        <dbReference type="RuleBase" id="RU362081"/>
    </source>
</evidence>
<dbReference type="InterPro" id="IPR018303">
    <property type="entry name" value="ATPase_P-typ_P_site"/>
</dbReference>
<dbReference type="eggNOG" id="COG2217">
    <property type="taxonomic scope" value="Bacteria"/>
</dbReference>
<protein>
    <recommendedName>
        <fullName evidence="8">P-type Zn(2+) transporter</fullName>
        <ecNumber evidence="8">7.2.2.12</ecNumber>
    </recommendedName>
</protein>
<dbReference type="InterPro" id="IPR008250">
    <property type="entry name" value="ATPase_P-typ_transduc_dom_A_sf"/>
</dbReference>
<feature type="transmembrane region" description="Helical" evidence="10">
    <location>
        <begin position="256"/>
        <end position="278"/>
    </location>
</feature>
<dbReference type="InterPro" id="IPR059000">
    <property type="entry name" value="ATPase_P-type_domA"/>
</dbReference>
<feature type="transmembrane region" description="Helical" evidence="10">
    <location>
        <begin position="231"/>
        <end position="250"/>
    </location>
</feature>
<feature type="transmembrane region" description="Helical" evidence="10">
    <location>
        <begin position="198"/>
        <end position="219"/>
    </location>
</feature>
<evidence type="ECO:0000313" key="13">
    <source>
        <dbReference type="EMBL" id="ACK52649.1"/>
    </source>
</evidence>
<dbReference type="Gene3D" id="3.40.50.1000">
    <property type="entry name" value="HAD superfamily/HAD-like"/>
    <property type="match status" value="1"/>
</dbReference>
<evidence type="ECO:0000256" key="9">
    <source>
        <dbReference type="ARBA" id="ARBA00047308"/>
    </source>
</evidence>
<evidence type="ECO:0000313" key="14">
    <source>
        <dbReference type="Proteomes" id="UP000002257"/>
    </source>
</evidence>
<keyword evidence="6 10" id="KW-1133">Transmembrane helix</keyword>
<dbReference type="InterPro" id="IPR023299">
    <property type="entry name" value="ATPase_P-typ_cyto_dom_N"/>
</dbReference>
<feature type="domain" description="P-type ATPase A" evidence="11">
    <location>
        <begin position="116"/>
        <end position="214"/>
    </location>
</feature>
<evidence type="ECO:0000256" key="1">
    <source>
        <dbReference type="ARBA" id="ARBA00004370"/>
    </source>
</evidence>
<dbReference type="InterPro" id="IPR023214">
    <property type="entry name" value="HAD_sf"/>
</dbReference>
<dbReference type="OrthoDB" id="7762541at2"/>
<dbReference type="GO" id="GO:0005524">
    <property type="term" value="F:ATP binding"/>
    <property type="evidence" value="ECO:0007669"/>
    <property type="project" value="UniProtKB-UniRule"/>
</dbReference>
<dbReference type="RefSeq" id="WP_012592717.1">
    <property type="nucleotide sequence ID" value="NC_011666.1"/>
</dbReference>
<evidence type="ECO:0000259" key="12">
    <source>
        <dbReference type="Pfam" id="PF01814"/>
    </source>
</evidence>
<dbReference type="SFLD" id="SFLDS00003">
    <property type="entry name" value="Haloacid_Dehalogenase"/>
    <property type="match status" value="1"/>
</dbReference>
<dbReference type="InterPro" id="IPR001757">
    <property type="entry name" value="P_typ_ATPase"/>
</dbReference>
<dbReference type="PRINTS" id="PR00119">
    <property type="entry name" value="CATATPASE"/>
</dbReference>
<dbReference type="Gene3D" id="3.40.1110.10">
    <property type="entry name" value="Calcium-transporting ATPase, cytoplasmic domain N"/>
    <property type="match status" value="1"/>
</dbReference>
<keyword evidence="10" id="KW-0067">ATP-binding</keyword>
<dbReference type="HOGENOM" id="CLU_001771_6_3_5"/>
<dbReference type="PROSITE" id="PS00154">
    <property type="entry name" value="ATPASE_E1_E2"/>
    <property type="match status" value="1"/>
</dbReference>
<feature type="transmembrane region" description="Helical" evidence="10">
    <location>
        <begin position="66"/>
        <end position="92"/>
    </location>
</feature>
<dbReference type="NCBIfam" id="TIGR01494">
    <property type="entry name" value="ATPase_P-type"/>
    <property type="match status" value="1"/>
</dbReference>
<dbReference type="InterPro" id="IPR044492">
    <property type="entry name" value="P_typ_ATPase_HD_dom"/>
</dbReference>
<dbReference type="STRING" id="395965.Msil_3767"/>
<keyword evidence="7 10" id="KW-0472">Membrane</keyword>
<keyword evidence="4 10" id="KW-0479">Metal-binding</keyword>
<dbReference type="GO" id="GO:0015086">
    <property type="term" value="F:cadmium ion transmembrane transporter activity"/>
    <property type="evidence" value="ECO:0007669"/>
    <property type="project" value="TreeGrafter"/>
</dbReference>
<dbReference type="Pfam" id="PF00122">
    <property type="entry name" value="E1-E2_ATPase"/>
    <property type="match status" value="1"/>
</dbReference>
<dbReference type="InterPro" id="IPR023298">
    <property type="entry name" value="ATPase_P-typ_TM_dom_sf"/>
</dbReference>
<dbReference type="GO" id="GO:0005886">
    <property type="term" value="C:plasma membrane"/>
    <property type="evidence" value="ECO:0007669"/>
    <property type="project" value="UniProtKB-SubCell"/>
</dbReference>
<dbReference type="SFLD" id="SFLDF00027">
    <property type="entry name" value="p-type_atpase"/>
    <property type="match status" value="1"/>
</dbReference>
<keyword evidence="14" id="KW-1185">Reference proteome</keyword>
<dbReference type="EMBL" id="CP001280">
    <property type="protein sequence ID" value="ACK52649.1"/>
    <property type="molecule type" value="Genomic_DNA"/>
</dbReference>
<dbReference type="NCBIfam" id="TIGR01525">
    <property type="entry name" value="ATPase-IB_hvy"/>
    <property type="match status" value="1"/>
</dbReference>
<dbReference type="Gene3D" id="1.20.120.520">
    <property type="entry name" value="nmb1532 protein domain like"/>
    <property type="match status" value="1"/>
</dbReference>
<dbReference type="GO" id="GO:0016463">
    <property type="term" value="F:P-type zinc transporter activity"/>
    <property type="evidence" value="ECO:0007669"/>
    <property type="project" value="UniProtKB-EC"/>
</dbReference>
<dbReference type="GO" id="GO:0016887">
    <property type="term" value="F:ATP hydrolysis activity"/>
    <property type="evidence" value="ECO:0007669"/>
    <property type="project" value="InterPro"/>
</dbReference>
<dbReference type="EC" id="7.2.2.12" evidence="8"/>
<dbReference type="InterPro" id="IPR051014">
    <property type="entry name" value="Cation_Transport_ATPase_IB"/>
</dbReference>
<dbReference type="KEGG" id="msl:Msil_3767"/>
<reference evidence="13 14" key="1">
    <citation type="journal article" date="2010" name="J. Bacteriol.">
        <title>Complete genome sequence of the aerobic facultative methanotroph Methylocella silvestris BL2.</title>
        <authorList>
            <person name="Chen Y."/>
            <person name="Crombie A."/>
            <person name="Rahman M.T."/>
            <person name="Dedysh S.N."/>
            <person name="Liesack W."/>
            <person name="Stott M.B."/>
            <person name="Alam M."/>
            <person name="Theisen A.R."/>
            <person name="Murrell J.C."/>
            <person name="Dunfield P.F."/>
        </authorList>
    </citation>
    <scope>NUCLEOTIDE SEQUENCE [LARGE SCALE GENOMIC DNA]</scope>
    <source>
        <strain evidence="14">DSM 15510 / CIP 108128 / LMG 27833 / NCIMB 13906 / BL2</strain>
    </source>
</reference>
<comment type="similarity">
    <text evidence="2 10">Belongs to the cation transport ATPase (P-type) (TC 3.A.3) family. Type IB subfamily.</text>
</comment>
<dbReference type="Pfam" id="PF00702">
    <property type="entry name" value="Hydrolase"/>
    <property type="match status" value="1"/>
</dbReference>
<feature type="transmembrane region" description="Helical" evidence="10">
    <location>
        <begin position="36"/>
        <end position="54"/>
    </location>
</feature>
<dbReference type="SUPFAM" id="SSF81665">
    <property type="entry name" value="Calcium ATPase, transmembrane domain M"/>
    <property type="match status" value="1"/>
</dbReference>
<evidence type="ECO:0000256" key="2">
    <source>
        <dbReference type="ARBA" id="ARBA00006024"/>
    </source>
</evidence>
<organism evidence="13 14">
    <name type="scientific">Methylocella silvestris (strain DSM 15510 / CIP 108128 / LMG 27833 / NCIMB 13906 / BL2)</name>
    <dbReference type="NCBI Taxonomy" id="395965"/>
    <lineage>
        <taxon>Bacteria</taxon>
        <taxon>Pseudomonadati</taxon>
        <taxon>Pseudomonadota</taxon>
        <taxon>Alphaproteobacteria</taxon>
        <taxon>Hyphomicrobiales</taxon>
        <taxon>Beijerinckiaceae</taxon>
        <taxon>Methylocella</taxon>
    </lineage>
</organism>
<dbReference type="GO" id="GO:0046872">
    <property type="term" value="F:metal ion binding"/>
    <property type="evidence" value="ECO:0007669"/>
    <property type="project" value="UniProtKB-KW"/>
</dbReference>
<dbReference type="InterPro" id="IPR036412">
    <property type="entry name" value="HAD-like_sf"/>
</dbReference>
<accession>B8EJF7</accession>
<evidence type="ECO:0000256" key="7">
    <source>
        <dbReference type="ARBA" id="ARBA00023136"/>
    </source>
</evidence>
<dbReference type="SUPFAM" id="SSF56784">
    <property type="entry name" value="HAD-like"/>
    <property type="match status" value="1"/>
</dbReference>
<sequence length="780" mass="80560">MFNERLARRALIGIALLGLAGGLAAALLNRAELAQWIWAAGAIPVAVSLAVSIVRDLRAGRAGVDSVAFISMTAALALGEPLAGAVVAVMYAGGSVLEDFAVGRAERELKSLVDRAPRIAHRRVADSVQDAPIDEVAIGDRLLVRAGEIIPVDGLITSESASIDESALTGEPMPVSRHAGEAARSGTVNAGETFEMQASATAGASAYAAIIGLVTAAQTAKAPFIRVADRFALLLLPAALALAGAAWGFSHDPLRALAVLVAATPCPLILAAPVAFIAGTSRAARRGILIKGGGPLEALARAHTVMFDKTGTLTVGGARLVSIEAAPGANADEALRLAASLEQASHHVVAAAIVAAALEKGLSLEIPTSVRETMGSGLQGVIEGRKICAGSYSLVSGDRRPEDWAARALRRASWRSALSVFVAIDGRVVAALLLADELRPETPRAIAALRAAGVKRIVMVTGDRRDGAETIGAALDLDAVLADRAPADKVEAVAAERRLNPTVMVGDGINDAPALAAADVGMAMGARGASASSEAADVVILVDRLDRVSEAVAIARRTRAIALQSIIVGMGLSAVAMAAAALGFLPPVAGALTQEAIDVAVILNALRALGGGRASERALMPTATASSLRQGHQDLKTRLDRVRQIADALDDATGKTAAELIVEANRIIETYIVAHERDDEGAVYPQLASILPDARGLAAMSRAHREILHQGRLLSRLAAELQPEETDGALVRDAQRIIDSIDTLARLHNAQEEDIYQNVVADWDADIAPRTDGAGANHGA</sequence>
<dbReference type="Pfam" id="PF01814">
    <property type="entry name" value="Hemerythrin"/>
    <property type="match status" value="1"/>
</dbReference>
<feature type="transmembrane region" description="Helical" evidence="10">
    <location>
        <begin position="566"/>
        <end position="585"/>
    </location>
</feature>
<evidence type="ECO:0000259" key="11">
    <source>
        <dbReference type="Pfam" id="PF00122"/>
    </source>
</evidence>
<evidence type="ECO:0000256" key="5">
    <source>
        <dbReference type="ARBA" id="ARBA00022967"/>
    </source>
</evidence>
<comment type="catalytic activity">
    <reaction evidence="9">
        <text>Zn(2+)(in) + ATP + H2O = Zn(2+)(out) + ADP + phosphate + H(+)</text>
        <dbReference type="Rhea" id="RHEA:20621"/>
        <dbReference type="ChEBI" id="CHEBI:15377"/>
        <dbReference type="ChEBI" id="CHEBI:15378"/>
        <dbReference type="ChEBI" id="CHEBI:29105"/>
        <dbReference type="ChEBI" id="CHEBI:30616"/>
        <dbReference type="ChEBI" id="CHEBI:43474"/>
        <dbReference type="ChEBI" id="CHEBI:456216"/>
        <dbReference type="EC" id="7.2.2.12"/>
    </reaction>
</comment>
<keyword evidence="10" id="KW-0547">Nucleotide-binding</keyword>
<evidence type="ECO:0000256" key="6">
    <source>
        <dbReference type="ARBA" id="ARBA00022989"/>
    </source>
</evidence>
<dbReference type="SUPFAM" id="SSF81653">
    <property type="entry name" value="Calcium ATPase, transduction domain A"/>
    <property type="match status" value="1"/>
</dbReference>
<keyword evidence="3 10" id="KW-0812">Transmembrane</keyword>
<dbReference type="PANTHER" id="PTHR48085:SF5">
    <property type="entry name" value="CADMIUM_ZINC-TRANSPORTING ATPASE HMA4-RELATED"/>
    <property type="match status" value="1"/>
</dbReference>
<dbReference type="InterPro" id="IPR012312">
    <property type="entry name" value="Hemerythrin-like"/>
</dbReference>